<dbReference type="GO" id="GO:0004519">
    <property type="term" value="F:endonuclease activity"/>
    <property type="evidence" value="ECO:0007669"/>
    <property type="project" value="UniProtKB-KW"/>
</dbReference>
<proteinExistence type="predicted"/>
<keyword evidence="2" id="KW-1185">Reference proteome</keyword>
<organism evidence="1 2">
    <name type="scientific">Cocos nucifera</name>
    <name type="common">Coconut palm</name>
    <dbReference type="NCBI Taxonomy" id="13894"/>
    <lineage>
        <taxon>Eukaryota</taxon>
        <taxon>Viridiplantae</taxon>
        <taxon>Streptophyta</taxon>
        <taxon>Embryophyta</taxon>
        <taxon>Tracheophyta</taxon>
        <taxon>Spermatophyta</taxon>
        <taxon>Magnoliopsida</taxon>
        <taxon>Liliopsida</taxon>
        <taxon>Arecaceae</taxon>
        <taxon>Arecoideae</taxon>
        <taxon>Cocoseae</taxon>
        <taxon>Attaleinae</taxon>
        <taxon>Cocos</taxon>
    </lineage>
</organism>
<dbReference type="InterPro" id="IPR045076">
    <property type="entry name" value="MutS"/>
</dbReference>
<name>A0A8K0IKA0_COCNU</name>
<dbReference type="GO" id="GO:0140664">
    <property type="term" value="F:ATP-dependent DNA damage sensor activity"/>
    <property type="evidence" value="ECO:0007669"/>
    <property type="project" value="InterPro"/>
</dbReference>
<dbReference type="EMBL" id="CM017880">
    <property type="protein sequence ID" value="KAG1361257.1"/>
    <property type="molecule type" value="Genomic_DNA"/>
</dbReference>
<keyword evidence="1" id="KW-0255">Endonuclease</keyword>
<dbReference type="PANTHER" id="PTHR48466:SF1">
    <property type="entry name" value="SMR DOMAIN-CONTAINING PROTEIN"/>
    <property type="match status" value="1"/>
</dbReference>
<sequence length="207" mass="22684">MFDCFLPVKKLPNLFFPSDFTISVPPKCRVLTPTSIRASNLSDDKIGLSSIGTRIGASNVSREKAESFGLSSDLQKPRNEARVSEVLREELRKETEETLEWSLICSQVCAFVSTSAGKALCRSGSLPIGRDREESLKLLDQTAAAVLLPRPLDFSGIDDVSGIVRSAVDGQLLTIRELCAVERSLRSARRVFEQLDQVLAAGESPDR</sequence>
<dbReference type="AlphaFoldDB" id="A0A8K0IKA0"/>
<dbReference type="OrthoDB" id="787040at2759"/>
<keyword evidence="1" id="KW-0378">Hydrolase</keyword>
<gene>
    <name evidence="1" type="ORF">COCNU_09G007200</name>
</gene>
<accession>A0A8K0IKA0</accession>
<dbReference type="GO" id="GO:0030983">
    <property type="term" value="F:mismatched DNA binding"/>
    <property type="evidence" value="ECO:0007669"/>
    <property type="project" value="InterPro"/>
</dbReference>
<reference evidence="1" key="1">
    <citation type="journal article" date="2017" name="Gigascience">
        <title>The genome draft of coconut (Cocos nucifera).</title>
        <authorList>
            <person name="Xiao Y."/>
            <person name="Xu P."/>
            <person name="Fan H."/>
            <person name="Baudouin L."/>
            <person name="Xia W."/>
            <person name="Bocs S."/>
            <person name="Xu J."/>
            <person name="Li Q."/>
            <person name="Guo A."/>
            <person name="Zhou L."/>
            <person name="Li J."/>
            <person name="Wu Y."/>
            <person name="Ma Z."/>
            <person name="Armero A."/>
            <person name="Issali A.E."/>
            <person name="Liu N."/>
            <person name="Peng M."/>
            <person name="Yang Y."/>
        </authorList>
    </citation>
    <scope>NUCLEOTIDE SEQUENCE</scope>
    <source>
        <tissue evidence="1">Spear leaf of Hainan Tall coconut</tissue>
    </source>
</reference>
<evidence type="ECO:0000313" key="1">
    <source>
        <dbReference type="EMBL" id="KAG1361257.1"/>
    </source>
</evidence>
<dbReference type="PANTHER" id="PTHR48466">
    <property type="entry name" value="OS10G0509000 PROTEIN-RELATED"/>
    <property type="match status" value="1"/>
</dbReference>
<dbReference type="Proteomes" id="UP000797356">
    <property type="component" value="Chromosome 9"/>
</dbReference>
<keyword evidence="1" id="KW-0540">Nuclease</keyword>
<comment type="caution">
    <text evidence="1">The sequence shown here is derived from an EMBL/GenBank/DDBJ whole genome shotgun (WGS) entry which is preliminary data.</text>
</comment>
<protein>
    <submittedName>
        <fullName evidence="1">Putative Endonuclease MutS2</fullName>
    </submittedName>
</protein>
<reference evidence="1" key="2">
    <citation type="submission" date="2019-07" db="EMBL/GenBank/DDBJ databases">
        <authorList>
            <person name="Yang Y."/>
            <person name="Bocs S."/>
            <person name="Baudouin L."/>
        </authorList>
    </citation>
    <scope>NUCLEOTIDE SEQUENCE</scope>
    <source>
        <tissue evidence="1">Spear leaf of Hainan Tall coconut</tissue>
    </source>
</reference>
<dbReference type="GO" id="GO:0006298">
    <property type="term" value="P:mismatch repair"/>
    <property type="evidence" value="ECO:0007669"/>
    <property type="project" value="InterPro"/>
</dbReference>
<dbReference type="GO" id="GO:0005524">
    <property type="term" value="F:ATP binding"/>
    <property type="evidence" value="ECO:0007669"/>
    <property type="project" value="InterPro"/>
</dbReference>
<evidence type="ECO:0000313" key="2">
    <source>
        <dbReference type="Proteomes" id="UP000797356"/>
    </source>
</evidence>